<evidence type="ECO:0000313" key="2">
    <source>
        <dbReference type="Proteomes" id="UP000231450"/>
    </source>
</evidence>
<dbReference type="Proteomes" id="UP000231450">
    <property type="component" value="Unassembled WGS sequence"/>
</dbReference>
<evidence type="ECO:0000313" key="1">
    <source>
        <dbReference type="EMBL" id="PJE58353.1"/>
    </source>
</evidence>
<accession>A0A2M8KEN8</accession>
<name>A0A2M8KEN8_9BACT</name>
<protein>
    <submittedName>
        <fullName evidence="1">Uncharacterized protein</fullName>
    </submittedName>
</protein>
<comment type="caution">
    <text evidence="1">The sequence shown here is derived from an EMBL/GenBank/DDBJ whole genome shotgun (WGS) entry which is preliminary data.</text>
</comment>
<dbReference type="EMBL" id="PFDW01000026">
    <property type="protein sequence ID" value="PJE58353.1"/>
    <property type="molecule type" value="Genomic_DNA"/>
</dbReference>
<sequence length="182" mass="21941">MQKDWIFKAVKDLLEEWKSSRDLRGEVSFKNFKFQYKSRSRKQSIAEALAFWRWIIEERWFASEIRQELLNHFSQSSDELIRLVVQIESMPTILWRKILVKYNINSTSLESFLRRITQDQIKSFEYNFDDFMSGRISRAFSWWDRIVKKNNYGIAEGRGEIDSLAINFFVRKALCSKRFVVI</sequence>
<gene>
    <name evidence="1" type="ORF">COU81_01225</name>
</gene>
<organism evidence="1 2">
    <name type="scientific">Candidatus Portnoybacteria bacterium CG10_big_fil_rev_8_21_14_0_10_36_7</name>
    <dbReference type="NCBI Taxonomy" id="1974812"/>
    <lineage>
        <taxon>Bacteria</taxon>
        <taxon>Candidatus Portnoyibacteriota</taxon>
    </lineage>
</organism>
<dbReference type="AlphaFoldDB" id="A0A2M8KEN8"/>
<proteinExistence type="predicted"/>
<reference evidence="2" key="1">
    <citation type="submission" date="2017-09" db="EMBL/GenBank/DDBJ databases">
        <title>Depth-based differentiation of microbial function through sediment-hosted aquifers and enrichment of novel symbionts in the deep terrestrial subsurface.</title>
        <authorList>
            <person name="Probst A.J."/>
            <person name="Ladd B."/>
            <person name="Jarett J.K."/>
            <person name="Geller-Mcgrath D.E."/>
            <person name="Sieber C.M.K."/>
            <person name="Emerson J.B."/>
            <person name="Anantharaman K."/>
            <person name="Thomas B.C."/>
            <person name="Malmstrom R."/>
            <person name="Stieglmeier M."/>
            <person name="Klingl A."/>
            <person name="Woyke T."/>
            <person name="Ryan C.M."/>
            <person name="Banfield J.F."/>
        </authorList>
    </citation>
    <scope>NUCLEOTIDE SEQUENCE [LARGE SCALE GENOMIC DNA]</scope>
</reference>